<proteinExistence type="predicted"/>
<evidence type="ECO:0000313" key="1">
    <source>
        <dbReference type="EMBL" id="QJA97386.1"/>
    </source>
</evidence>
<organism evidence="1">
    <name type="scientific">viral metagenome</name>
    <dbReference type="NCBI Taxonomy" id="1070528"/>
    <lineage>
        <taxon>unclassified sequences</taxon>
        <taxon>metagenomes</taxon>
        <taxon>organismal metagenomes</taxon>
    </lineage>
</organism>
<dbReference type="AlphaFoldDB" id="A0A6M3LQ17"/>
<gene>
    <name evidence="1" type="ORF">MM415B06292_0006</name>
</gene>
<protein>
    <submittedName>
        <fullName evidence="1">Uncharacterized protein</fullName>
    </submittedName>
</protein>
<dbReference type="EMBL" id="MT143489">
    <property type="protein sequence ID" value="QJA97386.1"/>
    <property type="molecule type" value="Genomic_DNA"/>
</dbReference>
<accession>A0A6M3LQ17</accession>
<name>A0A6M3LQ17_9ZZZZ</name>
<sequence length="133" mass="15408">MEWTTRDGVTMDVKEMSNSHIDNTIGFLHCRLSEVLDGQHNISDEEAGWVAGTLRDDLNGLEAEKERRKQLDEDTVCDHRFRLNAEELSNLCELSDQETAVITARCIRCDCPTLYEVKHLKKMICHFQEKRNI</sequence>
<reference evidence="1" key="1">
    <citation type="submission" date="2020-03" db="EMBL/GenBank/DDBJ databases">
        <title>The deep terrestrial virosphere.</title>
        <authorList>
            <person name="Holmfeldt K."/>
            <person name="Nilsson E."/>
            <person name="Simone D."/>
            <person name="Lopez-Fernandez M."/>
            <person name="Wu X."/>
            <person name="de Brujin I."/>
            <person name="Lundin D."/>
            <person name="Andersson A."/>
            <person name="Bertilsson S."/>
            <person name="Dopson M."/>
        </authorList>
    </citation>
    <scope>NUCLEOTIDE SEQUENCE</scope>
    <source>
        <strain evidence="1">MM415B06292</strain>
    </source>
</reference>